<dbReference type="Proteomes" id="UP000241158">
    <property type="component" value="Unassembled WGS sequence"/>
</dbReference>
<dbReference type="SUPFAM" id="SSF53686">
    <property type="entry name" value="Tryptophan synthase beta subunit-like PLP-dependent enzymes"/>
    <property type="match status" value="1"/>
</dbReference>
<comment type="caution">
    <text evidence="10">The sequence shown here is derived from an EMBL/GenBank/DDBJ whole genome shotgun (WGS) entry which is preliminary data.</text>
</comment>
<evidence type="ECO:0000256" key="1">
    <source>
        <dbReference type="ARBA" id="ARBA00001913"/>
    </source>
</evidence>
<dbReference type="Gene3D" id="3.40.50.1100">
    <property type="match status" value="2"/>
</dbReference>
<dbReference type="OrthoDB" id="9811476at2"/>
<comment type="cofactor">
    <cofactor evidence="3">
        <name>Mn(2+)</name>
        <dbReference type="ChEBI" id="CHEBI:29035"/>
    </cofactor>
</comment>
<evidence type="ECO:0000256" key="5">
    <source>
        <dbReference type="ARBA" id="ARBA00010869"/>
    </source>
</evidence>
<dbReference type="GO" id="GO:0000287">
    <property type="term" value="F:magnesium ion binding"/>
    <property type="evidence" value="ECO:0007669"/>
    <property type="project" value="TreeGrafter"/>
</dbReference>
<comment type="cofactor">
    <cofactor evidence="1">
        <name>Ca(2+)</name>
        <dbReference type="ChEBI" id="CHEBI:29108"/>
    </cofactor>
</comment>
<evidence type="ECO:0000256" key="3">
    <source>
        <dbReference type="ARBA" id="ARBA00001936"/>
    </source>
</evidence>
<dbReference type="GO" id="GO:0018114">
    <property type="term" value="F:threonine racemase activity"/>
    <property type="evidence" value="ECO:0007669"/>
    <property type="project" value="TreeGrafter"/>
</dbReference>
<evidence type="ECO:0000256" key="4">
    <source>
        <dbReference type="ARBA" id="ARBA00001946"/>
    </source>
</evidence>
<dbReference type="PANTHER" id="PTHR43050">
    <property type="entry name" value="SERINE / THREONINE RACEMASE FAMILY MEMBER"/>
    <property type="match status" value="1"/>
</dbReference>
<dbReference type="GO" id="GO:0070179">
    <property type="term" value="P:D-serine biosynthetic process"/>
    <property type="evidence" value="ECO:0007669"/>
    <property type="project" value="TreeGrafter"/>
</dbReference>
<dbReference type="GO" id="GO:0030170">
    <property type="term" value="F:pyridoxal phosphate binding"/>
    <property type="evidence" value="ECO:0007669"/>
    <property type="project" value="InterPro"/>
</dbReference>
<organism evidence="10 11">
    <name type="scientific">Phyllobacterium endophyticum</name>
    <dbReference type="NCBI Taxonomy" id="1149773"/>
    <lineage>
        <taxon>Bacteria</taxon>
        <taxon>Pseudomonadati</taxon>
        <taxon>Pseudomonadota</taxon>
        <taxon>Alphaproteobacteria</taxon>
        <taxon>Hyphomicrobiales</taxon>
        <taxon>Phyllobacteriaceae</taxon>
        <taxon>Phyllobacterium</taxon>
    </lineage>
</organism>
<proteinExistence type="inferred from homology"/>
<dbReference type="EMBL" id="PGGN01000008">
    <property type="protein sequence ID" value="PSH54674.1"/>
    <property type="molecule type" value="Genomic_DNA"/>
</dbReference>
<feature type="domain" description="Tryptophan synthase beta chain-like PALP" evidence="9">
    <location>
        <begin position="24"/>
        <end position="310"/>
    </location>
</feature>
<dbReference type="GO" id="GO:0005524">
    <property type="term" value="F:ATP binding"/>
    <property type="evidence" value="ECO:0007669"/>
    <property type="project" value="TreeGrafter"/>
</dbReference>
<protein>
    <submittedName>
        <fullName evidence="10">Pyridoxal-5'-phosphate-dependent protein</fullName>
    </submittedName>
</protein>
<dbReference type="InterPro" id="IPR000634">
    <property type="entry name" value="Ser/Thr_deHydtase_PyrdxlP-BS"/>
</dbReference>
<dbReference type="GO" id="GO:0003941">
    <property type="term" value="F:L-serine ammonia-lyase activity"/>
    <property type="evidence" value="ECO:0007669"/>
    <property type="project" value="TreeGrafter"/>
</dbReference>
<dbReference type="Pfam" id="PF00291">
    <property type="entry name" value="PALP"/>
    <property type="match status" value="1"/>
</dbReference>
<dbReference type="PANTHER" id="PTHR43050:SF1">
    <property type="entry name" value="SERINE RACEMASE"/>
    <property type="match status" value="1"/>
</dbReference>
<gene>
    <name evidence="10" type="ORF">CU100_26225</name>
</gene>
<accession>A0A2P7AKE1</accession>
<dbReference type="InterPro" id="IPR001926">
    <property type="entry name" value="TrpB-like_PALP"/>
</dbReference>
<comment type="cofactor">
    <cofactor evidence="2">
        <name>pyridoxal 5'-phosphate</name>
        <dbReference type="ChEBI" id="CHEBI:597326"/>
    </cofactor>
</comment>
<keyword evidence="6" id="KW-0460">Magnesium</keyword>
<evidence type="ECO:0000256" key="6">
    <source>
        <dbReference type="ARBA" id="ARBA00022842"/>
    </source>
</evidence>
<comment type="cofactor">
    <cofactor evidence="4">
        <name>Mg(2+)</name>
        <dbReference type="ChEBI" id="CHEBI:18420"/>
    </cofactor>
</comment>
<dbReference type="FunFam" id="3.40.50.1100:FF:000005">
    <property type="entry name" value="Threonine dehydratase catabolic"/>
    <property type="match status" value="1"/>
</dbReference>
<evidence type="ECO:0000313" key="10">
    <source>
        <dbReference type="EMBL" id="PSH54674.1"/>
    </source>
</evidence>
<dbReference type="PROSITE" id="PS00165">
    <property type="entry name" value="DEHYDRATASE_SER_THR"/>
    <property type="match status" value="1"/>
</dbReference>
<comment type="similarity">
    <text evidence="5">Belongs to the serine/threonine dehydratase family.</text>
</comment>
<dbReference type="CDD" id="cd01562">
    <property type="entry name" value="Thr-dehyd"/>
    <property type="match status" value="1"/>
</dbReference>
<dbReference type="GO" id="GO:0030378">
    <property type="term" value="F:serine racemase activity"/>
    <property type="evidence" value="ECO:0007669"/>
    <property type="project" value="TreeGrafter"/>
</dbReference>
<dbReference type="AlphaFoldDB" id="A0A2P7AKE1"/>
<dbReference type="RefSeq" id="WP_106719578.1">
    <property type="nucleotide sequence ID" value="NZ_JACHXT010000003.1"/>
</dbReference>
<evidence type="ECO:0000259" key="9">
    <source>
        <dbReference type="Pfam" id="PF00291"/>
    </source>
</evidence>
<keyword evidence="8" id="KW-0456">Lyase</keyword>
<reference evidence="11" key="1">
    <citation type="submission" date="2017-11" db="EMBL/GenBank/DDBJ databases">
        <authorList>
            <person name="Kuznetsova I."/>
            <person name="Sazanova A."/>
            <person name="Chirak E."/>
            <person name="Safronova V."/>
            <person name="Willems A."/>
        </authorList>
    </citation>
    <scope>NUCLEOTIDE SEQUENCE [LARGE SCALE GENOMIC DNA]</scope>
    <source>
        <strain evidence="11">PEPV15</strain>
    </source>
</reference>
<dbReference type="InterPro" id="IPR036052">
    <property type="entry name" value="TrpB-like_PALP_sf"/>
</dbReference>
<keyword evidence="11" id="KW-1185">Reference proteome</keyword>
<name>A0A2P7AKE1_9HYPH</name>
<keyword evidence="7" id="KW-0663">Pyridoxal phosphate</keyword>
<sequence length="328" mass="34579">MLDNIPTADDVLLARKRLDGIAIVTPLLRSDELDRRTQGKIFVKFESLQHTGAFKFRGAFNALSQLERDKFPGGVVAYSTGNHGQAIAAVGKMLGIETKIVMPFDAPAVKIAKARKQGAEVILYDRHKETRESIAAIIAERSPVAIIPPGDHPQIIAGQGTVAVEALSQIGNSNIDVVMVPCGGGGLSAGTCLGVEASKSKAEVWAAEPSDFDDTMRSLLSGNRETNRALTGSICDALLAPTPAELPFIINKSRLSSVVTATDEEVLAAMRFAYEEFRIVVEPGGAVALAALLSDPSGAKDRTVIVVASGGNVDNGVFMRALSSPITS</sequence>
<evidence type="ECO:0000256" key="8">
    <source>
        <dbReference type="ARBA" id="ARBA00023239"/>
    </source>
</evidence>
<evidence type="ECO:0000313" key="11">
    <source>
        <dbReference type="Proteomes" id="UP000241158"/>
    </source>
</evidence>
<evidence type="ECO:0000256" key="7">
    <source>
        <dbReference type="ARBA" id="ARBA00022898"/>
    </source>
</evidence>
<evidence type="ECO:0000256" key="2">
    <source>
        <dbReference type="ARBA" id="ARBA00001933"/>
    </source>
</evidence>